<evidence type="ECO:0000256" key="3">
    <source>
        <dbReference type="ARBA" id="ARBA00023222"/>
    </source>
</evidence>
<gene>
    <name evidence="8" type="ORF">Fot_46072</name>
</gene>
<name>A0ABD1QLQ4_9LAMI</name>
<feature type="compositionally biased region" description="Polar residues" evidence="6">
    <location>
        <begin position="132"/>
        <end position="142"/>
    </location>
</feature>
<dbReference type="Proteomes" id="UP001604277">
    <property type="component" value="Unassembled WGS sequence"/>
</dbReference>
<keyword evidence="1" id="KW-0028">Amino-acid biosynthesis</keyword>
<evidence type="ECO:0000313" key="9">
    <source>
        <dbReference type="Proteomes" id="UP001604277"/>
    </source>
</evidence>
<reference evidence="9" key="1">
    <citation type="submission" date="2024-07" db="EMBL/GenBank/DDBJ databases">
        <title>Two chromosome-level genome assemblies of Korean endemic species Abeliophyllum distichum and Forsythia ovata (Oleaceae).</title>
        <authorList>
            <person name="Jang H."/>
        </authorList>
    </citation>
    <scope>NUCLEOTIDE SEQUENCE [LARGE SCALE GENOMIC DNA]</scope>
</reference>
<proteinExistence type="predicted"/>
<comment type="pathway">
    <text evidence="5">Amino-acid biosynthesis.</text>
</comment>
<dbReference type="Pfam" id="PF00800">
    <property type="entry name" value="PDT"/>
    <property type="match status" value="1"/>
</dbReference>
<comment type="caution">
    <text evidence="8">The sequence shown here is derived from an EMBL/GenBank/DDBJ whole genome shotgun (WGS) entry which is preliminary data.</text>
</comment>
<evidence type="ECO:0000256" key="6">
    <source>
        <dbReference type="SAM" id="MobiDB-lite"/>
    </source>
</evidence>
<evidence type="ECO:0000256" key="1">
    <source>
        <dbReference type="ARBA" id="ARBA00022605"/>
    </source>
</evidence>
<evidence type="ECO:0000256" key="5">
    <source>
        <dbReference type="ARBA" id="ARBA00029440"/>
    </source>
</evidence>
<evidence type="ECO:0000256" key="4">
    <source>
        <dbReference type="ARBA" id="ARBA00023239"/>
    </source>
</evidence>
<dbReference type="SUPFAM" id="SSF53850">
    <property type="entry name" value="Periplasmic binding protein-like II"/>
    <property type="match status" value="1"/>
</dbReference>
<dbReference type="InterPro" id="IPR001086">
    <property type="entry name" value="Preph_deHydtase"/>
</dbReference>
<dbReference type="EMBL" id="JBFOLJ010000014">
    <property type="protein sequence ID" value="KAL2477058.1"/>
    <property type="molecule type" value="Genomic_DNA"/>
</dbReference>
<feature type="domain" description="Prephenate dehydratase" evidence="7">
    <location>
        <begin position="19"/>
        <end position="142"/>
    </location>
</feature>
<dbReference type="GO" id="GO:0016829">
    <property type="term" value="F:lyase activity"/>
    <property type="evidence" value="ECO:0007669"/>
    <property type="project" value="UniProtKB-KW"/>
</dbReference>
<keyword evidence="3" id="KW-0584">Phenylalanine biosynthesis</keyword>
<dbReference type="GO" id="GO:0009094">
    <property type="term" value="P:L-phenylalanine biosynthetic process"/>
    <property type="evidence" value="ECO:0007669"/>
    <property type="project" value="UniProtKB-KW"/>
</dbReference>
<accession>A0ABD1QLQ4</accession>
<evidence type="ECO:0000256" key="2">
    <source>
        <dbReference type="ARBA" id="ARBA00023141"/>
    </source>
</evidence>
<evidence type="ECO:0000259" key="7">
    <source>
        <dbReference type="PROSITE" id="PS51171"/>
    </source>
</evidence>
<sequence>MGLSIANFYTVPLHGSQLRVPYEGVLGAYSEAAVAASDKAYPSCEPIPYDQFEIKFQAVEIWIVDRAVLSVENSLGGSIHRNYDLFLHHRLHIVGEVQLLVHHYLIALSSVRMEHIIQNHKPPTGTIPMQKYSHQNGSQRLP</sequence>
<protein>
    <submittedName>
        <fullName evidence="8">Arogenate dehydratase 3</fullName>
    </submittedName>
</protein>
<dbReference type="PROSITE" id="PS51171">
    <property type="entry name" value="PREPHENATE_DEHYDR_3"/>
    <property type="match status" value="1"/>
</dbReference>
<feature type="region of interest" description="Disordered" evidence="6">
    <location>
        <begin position="121"/>
        <end position="142"/>
    </location>
</feature>
<keyword evidence="4" id="KW-0456">Lyase</keyword>
<dbReference type="Gene3D" id="3.40.190.10">
    <property type="entry name" value="Periplasmic binding protein-like II"/>
    <property type="match status" value="1"/>
</dbReference>
<keyword evidence="2" id="KW-0057">Aromatic amino acid biosynthesis</keyword>
<dbReference type="PANTHER" id="PTHR21022:SF19">
    <property type="entry name" value="PREPHENATE DEHYDRATASE-RELATED"/>
    <property type="match status" value="1"/>
</dbReference>
<evidence type="ECO:0000313" key="8">
    <source>
        <dbReference type="EMBL" id="KAL2477058.1"/>
    </source>
</evidence>
<dbReference type="PANTHER" id="PTHR21022">
    <property type="entry name" value="PREPHENATE DEHYDRATASE P PROTEIN"/>
    <property type="match status" value="1"/>
</dbReference>
<keyword evidence="9" id="KW-1185">Reference proteome</keyword>
<dbReference type="AlphaFoldDB" id="A0ABD1QLQ4"/>
<organism evidence="8 9">
    <name type="scientific">Forsythia ovata</name>
    <dbReference type="NCBI Taxonomy" id="205694"/>
    <lineage>
        <taxon>Eukaryota</taxon>
        <taxon>Viridiplantae</taxon>
        <taxon>Streptophyta</taxon>
        <taxon>Embryophyta</taxon>
        <taxon>Tracheophyta</taxon>
        <taxon>Spermatophyta</taxon>
        <taxon>Magnoliopsida</taxon>
        <taxon>eudicotyledons</taxon>
        <taxon>Gunneridae</taxon>
        <taxon>Pentapetalae</taxon>
        <taxon>asterids</taxon>
        <taxon>lamiids</taxon>
        <taxon>Lamiales</taxon>
        <taxon>Oleaceae</taxon>
        <taxon>Forsythieae</taxon>
        <taxon>Forsythia</taxon>
    </lineage>
</organism>